<comment type="caution">
    <text evidence="2">The sequence shown here is derived from an EMBL/GenBank/DDBJ whole genome shotgun (WGS) entry which is preliminary data.</text>
</comment>
<feature type="region of interest" description="Disordered" evidence="1">
    <location>
        <begin position="347"/>
        <end position="405"/>
    </location>
</feature>
<reference evidence="3" key="1">
    <citation type="journal article" date="2019" name="Int. J. Syst. Evol. Microbiol.">
        <title>The Global Catalogue of Microorganisms (GCM) 10K type strain sequencing project: providing services to taxonomists for standard genome sequencing and annotation.</title>
        <authorList>
            <consortium name="The Broad Institute Genomics Platform"/>
            <consortium name="The Broad Institute Genome Sequencing Center for Infectious Disease"/>
            <person name="Wu L."/>
            <person name="Ma J."/>
        </authorList>
    </citation>
    <scope>NUCLEOTIDE SEQUENCE [LARGE SCALE GENOMIC DNA]</scope>
    <source>
        <strain evidence="3">JCM 19015</strain>
    </source>
</reference>
<feature type="compositionally biased region" description="Low complexity" evidence="1">
    <location>
        <begin position="351"/>
        <end position="374"/>
    </location>
</feature>
<dbReference type="Proteomes" id="UP001500121">
    <property type="component" value="Unassembled WGS sequence"/>
</dbReference>
<accession>A0ABP8ZCU1</accession>
<dbReference type="InterPro" id="IPR043777">
    <property type="entry name" value="DUF5719"/>
</dbReference>
<evidence type="ECO:0000313" key="3">
    <source>
        <dbReference type="Proteomes" id="UP001500121"/>
    </source>
</evidence>
<protein>
    <recommendedName>
        <fullName evidence="4">Large extracellular alpha-helical protein</fullName>
    </recommendedName>
</protein>
<feature type="compositionally biased region" description="Low complexity" evidence="1">
    <location>
        <begin position="389"/>
        <end position="405"/>
    </location>
</feature>
<name>A0ABP8ZCU1_9MICO</name>
<gene>
    <name evidence="2" type="ORF">GCM10025783_27220</name>
</gene>
<evidence type="ECO:0000256" key="1">
    <source>
        <dbReference type="SAM" id="MobiDB-lite"/>
    </source>
</evidence>
<evidence type="ECO:0000313" key="2">
    <source>
        <dbReference type="EMBL" id="GAA4752906.1"/>
    </source>
</evidence>
<proteinExistence type="predicted"/>
<organism evidence="2 3">
    <name type="scientific">Amnibacterium soli</name>
    <dbReference type="NCBI Taxonomy" id="1282736"/>
    <lineage>
        <taxon>Bacteria</taxon>
        <taxon>Bacillati</taxon>
        <taxon>Actinomycetota</taxon>
        <taxon>Actinomycetes</taxon>
        <taxon>Micrococcales</taxon>
        <taxon>Microbacteriaceae</taxon>
        <taxon>Amnibacterium</taxon>
    </lineage>
</organism>
<sequence length="516" mass="49932">MAVNRRIIGATTLVTAGVFAAAIVGQLPAFGVADRAQVVTPSSAPQSLVCPGPAVAVGADPSDAAALTATGAPTRISGTVGGTKAKGTSLGRGEVEGGAAPRALTAPAATSAGALAAAQVEQVTAGDAAGLVATSCTVPQSDLWLAAGATTTGRTTVLTLANPSPVAAQVGVKVWSENGPVDTASFSDLVVPAKGRKAVSLAGVATSAGGTVVRVTSTGGRVGAALEQRTVRGLESGGLDMTGPTTGPALEQVVPGVRVAGAAAVAAAQRADDYADLQTVVRVLVPGSEATEVSITATSDSGGRPVTLGRRVAGGVVTDFPVSGLTDGTYTVRVAAERPVVTGVRTAVVGDADAPTTPDDSAASDGSGDASDAGSAGGTDAGLVGGDGPTDTSTDTSSSPSGTAATSTARGIDFAWFAAAPELSDTVAVAVVDAPSPVLTLASTGEKRTVRLSGATSASVQVPAKGSIAVPVQRGVVVLRNAEGIRAAVGYAGADALAGYPVAASDQQAMPVRITR</sequence>
<dbReference type="EMBL" id="BAABLP010000006">
    <property type="protein sequence ID" value="GAA4752906.1"/>
    <property type="molecule type" value="Genomic_DNA"/>
</dbReference>
<dbReference type="RefSeq" id="WP_345481834.1">
    <property type="nucleotide sequence ID" value="NZ_BAABLP010000006.1"/>
</dbReference>
<dbReference type="Pfam" id="PF18986">
    <property type="entry name" value="DUF5719"/>
    <property type="match status" value="1"/>
</dbReference>
<keyword evidence="3" id="KW-1185">Reference proteome</keyword>
<evidence type="ECO:0008006" key="4">
    <source>
        <dbReference type="Google" id="ProtNLM"/>
    </source>
</evidence>
<feature type="compositionally biased region" description="Gly residues" evidence="1">
    <location>
        <begin position="375"/>
        <end position="388"/>
    </location>
</feature>